<keyword evidence="3" id="KW-0326">Glycosidase</keyword>
<protein>
    <submittedName>
        <fullName evidence="5">Glucan 1,6-alpha-glucosidase</fullName>
    </submittedName>
</protein>
<evidence type="ECO:0000256" key="3">
    <source>
        <dbReference type="ARBA" id="ARBA00023295"/>
    </source>
</evidence>
<dbReference type="Gene3D" id="3.20.20.80">
    <property type="entry name" value="Glycosidases"/>
    <property type="match status" value="1"/>
</dbReference>
<evidence type="ECO:0000313" key="6">
    <source>
        <dbReference type="Proteomes" id="UP000677515"/>
    </source>
</evidence>
<dbReference type="Proteomes" id="UP000677515">
    <property type="component" value="Chromosome"/>
</dbReference>
<dbReference type="PANTHER" id="PTHR10357:SF179">
    <property type="entry name" value="NEUTRAL AND BASIC AMINO ACID TRANSPORT PROTEIN RBAT"/>
    <property type="match status" value="1"/>
</dbReference>
<dbReference type="Gene3D" id="2.60.40.1180">
    <property type="entry name" value="Golgi alpha-mannosidase II"/>
    <property type="match status" value="1"/>
</dbReference>
<sequence length="552" mass="63364">MINDMRSTPHWKEAVVYQVYPRSFMDSNGDGTGDLNGIISKLDYLQQLGITLLWLSPVYRSPMDDNGYDISDYEEIADIFGSMSDMERLIAEAKARDIGILMDLVVNHTSDEHPWFIDALTSKNSAYRDFYIWRKPAADGGPPDDSRSNFGGSAWTLDEASGEYYLHQFSTRQPDLNWENPRVREAIHAMMNRWLDKGIGGFRMDVIDLIGKEVDQQIMANGRHLHLYLQQMNRATFGPRGSVTVGETWSATPEDALLYSAEERQELTMVFQFEHIKLFWDEQYGKWCNQPFDLLRFKAVIDKWQTALVDHGWNSLFWSNHDLPRAVSKFGDDGEYRVVSAKMLATALHCLKGTPYIYQGEEIGMTNVSFADIDDYRDIESLNLYQERIGEGMSHEAMMRGIHANGRDNARTPMQWDSSPHAGFTTGQPWIEAHPNFRTVNVAAALDDPDSVFYHYQKLVALRKQLPLLVHGDFRQIVVDHPQVFAWLRTLGEQTLVVINNFTRDAVMLAIPDNLQSQQGRCLINNYAPREQLEPIMELQPYESFALLIERL</sequence>
<dbReference type="InterPro" id="IPR013780">
    <property type="entry name" value="Glyco_hydro_b"/>
</dbReference>
<name>A0ABN6DPP1_ERWRD</name>
<comment type="similarity">
    <text evidence="1">Belongs to the glycosyl hydrolase 13 family.</text>
</comment>
<organism evidence="5 6">
    <name type="scientific">Erwinia rhapontici</name>
    <name type="common">Pectobacterium rhapontici</name>
    <dbReference type="NCBI Taxonomy" id="55212"/>
    <lineage>
        <taxon>Bacteria</taxon>
        <taxon>Pseudomonadati</taxon>
        <taxon>Pseudomonadota</taxon>
        <taxon>Gammaproteobacteria</taxon>
        <taxon>Enterobacterales</taxon>
        <taxon>Erwiniaceae</taxon>
        <taxon>Erwinia</taxon>
    </lineage>
</organism>
<evidence type="ECO:0000259" key="4">
    <source>
        <dbReference type="SMART" id="SM00642"/>
    </source>
</evidence>
<keyword evidence="2" id="KW-0378">Hydrolase</keyword>
<dbReference type="NCBIfam" id="NF008183">
    <property type="entry name" value="PRK10933.1"/>
    <property type="match status" value="1"/>
</dbReference>
<keyword evidence="6" id="KW-1185">Reference proteome</keyword>
<dbReference type="SUPFAM" id="SSF51445">
    <property type="entry name" value="(Trans)glycosidases"/>
    <property type="match status" value="1"/>
</dbReference>
<dbReference type="InterPro" id="IPR056300">
    <property type="entry name" value="SusG-like_C"/>
</dbReference>
<evidence type="ECO:0000256" key="1">
    <source>
        <dbReference type="ARBA" id="ARBA00008061"/>
    </source>
</evidence>
<dbReference type="Gene3D" id="3.90.400.10">
    <property type="entry name" value="Oligo-1,6-glucosidase, Domain 2"/>
    <property type="match status" value="1"/>
</dbReference>
<gene>
    <name evidence="5" type="primary">treC</name>
    <name evidence="5" type="ORF">ERHA53_28980</name>
</gene>
<dbReference type="SMART" id="SM00642">
    <property type="entry name" value="Aamy"/>
    <property type="match status" value="1"/>
</dbReference>
<evidence type="ECO:0000313" key="5">
    <source>
        <dbReference type="EMBL" id="BCQ35555.1"/>
    </source>
</evidence>
<dbReference type="CDD" id="cd11333">
    <property type="entry name" value="AmyAc_SI_OligoGlu_DGase"/>
    <property type="match status" value="1"/>
</dbReference>
<dbReference type="Pfam" id="PF00128">
    <property type="entry name" value="Alpha-amylase"/>
    <property type="match status" value="1"/>
</dbReference>
<dbReference type="InterPro" id="IPR006047">
    <property type="entry name" value="GH13_cat_dom"/>
</dbReference>
<feature type="domain" description="Glycosyl hydrolase family 13 catalytic" evidence="4">
    <location>
        <begin position="18"/>
        <end position="411"/>
    </location>
</feature>
<dbReference type="Pfam" id="PF23915">
    <property type="entry name" value="SusG_C"/>
    <property type="match status" value="1"/>
</dbReference>
<proteinExistence type="inferred from homology"/>
<accession>A0ABN6DPP1</accession>
<dbReference type="SUPFAM" id="SSF51011">
    <property type="entry name" value="Glycosyl hydrolase domain"/>
    <property type="match status" value="1"/>
</dbReference>
<dbReference type="InterPro" id="IPR017853">
    <property type="entry name" value="GH"/>
</dbReference>
<dbReference type="InterPro" id="IPR045857">
    <property type="entry name" value="O16G_dom_2"/>
</dbReference>
<reference evidence="5 6" key="1">
    <citation type="submission" date="2021-01" db="EMBL/GenBank/DDBJ databases">
        <title>Complete genome sequence of Erwinia rhapontici MAFF 311153.</title>
        <authorList>
            <person name="Morohoshi T."/>
            <person name="Someya N."/>
        </authorList>
    </citation>
    <scope>NUCLEOTIDE SEQUENCE [LARGE SCALE GENOMIC DNA]</scope>
    <source>
        <strain evidence="5 6">MAFF 311153</strain>
    </source>
</reference>
<dbReference type="PANTHER" id="PTHR10357">
    <property type="entry name" value="ALPHA-AMYLASE FAMILY MEMBER"/>
    <property type="match status" value="1"/>
</dbReference>
<dbReference type="EMBL" id="AP024329">
    <property type="protein sequence ID" value="BCQ35555.1"/>
    <property type="molecule type" value="Genomic_DNA"/>
</dbReference>
<evidence type="ECO:0000256" key="2">
    <source>
        <dbReference type="ARBA" id="ARBA00022801"/>
    </source>
</evidence>